<sequence length="2123" mass="218494">MSSSSSSHRSTNLVNRMSSLMAVAGVAGLAILGVSLAPSADAAISFGAAVDSPGSIILGGLSSMVPKPVSMMDKYLVPGLMNFTYVSLAVPTSRQVVVGINASLMNPLGAMALPLGRVGVDIHLDDMLLAKVTMADLTLPAGIGPLNVTATIDIADGNTTPLLKASINRLVTGFIGGITPTGPPSKLVLDNVTISGNPLGLEPITIPTQPRPSAPLVEAPGGSTVPPVFGLSGLFNPAVNLTWPTINKVTAKALTGAQLSAGLGFTWNNPLNIGLDVPYFSLDIGLNGTRVFTLGVKDLYLAPGNMTAEPSVDLKFNNEPEAAHQVGAFVSDFLAGTINHVVNIGNITFGAPENMTGTAVVLNTLLGDLSLNLPLMNVSTIAIQDLVLGFIKPYFPIDIGKLGSGVGPSLSNYIKSLAISTAAGHTLLISPQIQLPLPFAVDLNVPYFALDINLDNNMLGQLFLADLVASGSGQVDVSVGIGIVFTEPSPEIPHKIGEIVNAFTTGSSLGISAGVSNIAIGLSPADAVNTLNLVNVALPISSVVTGSLNTGSLISDLWAQTNITIAPNVINVKVGSLLGLSIHEAAIAVLPNNMITLGVNLDMFLGMPIIANIGYLGLKFSLDDANLAGVDLNTGLNYGGGYVQMNAGVAISVGTGPEISRKVADLVNAVIANQPVTAALGISGIVLGASSSDTINALSEIALSLPLGGFLGGNAPALPTGFLERLLAQLGLSLTELSLATIPGAGLQVGAKAAFSNPIPISLSVPYIGGSGGLDHIDILNLGLDNLALIPGSNALQAKVNLNFNNGQDAQAIVAKFVGELFGGQFGNTPEAITVHDIRFGASPTDYFDILSQIDVSIPSKDIINKPVVDFIMAKLGLNLDQLANGLLGNLMNNVGISAISADLNKAPVIDLGASVTVRNFSLNAAVNIGYFGIDLALDSHSLAHVDVPSITIVTANNELTLSFKASATVYESAEIQTDVANLVNYFLANSTVSPVQTLVLSKPLLGASISDNIQTFSQIQLPIGMPPLLTLAKNYLNQFLGGDGGIMSKLVISGLVIDVNSPSVIRVQGGIMINEFSLPADIKLNYVGASLGLDATPLADLSVPSLTLASSNNALSINFDALLDVKQSKDLNGQIARLVGAVLSPGQVTPPTNAVVYNPVFGGDKDHLFKIISQVKVNIALAPILQVASALLNAFRMAPGGMLSMLDFRSLAVDLNSPQTIGIDAALAIKYLALPVELKLNYVGINLALETADLAKVAIPKFTLQPDNGQLAITAHIDAAVQTSTQLTSALTGLINGVLNNQTSGPVNVVFSGAVFGGSANNVFTILQDIVVPINIAPIIKMIGGSGSLLNGIGLSGLGFNLNQAPTIGIDGSVAIRNFTLPMQLNVGYFGLDIAINDVPLVGADVTKIQFGANGGDFTVGAHIDANLKETDASQTLIAGFVNAIVAGQVPQGTIMISGVAFGASKGNVFTILRDVKIPIDIAKILAILLPNVPTLPGTGAGSILDKLALENLDINFKNPPRVGADIGIALLGYVFDAQLQLNYVGINAFLDETPLAKIAVPGIGLVSGNNQIALKINALVELLSGDAVQTKVAAIVNQIIGGGVPQNVNLVVSNIAFGGSESNTFHILDKVRVSVALAPIIQKLVGIISGGGGGGGGNSTLPSIPFSITKLDIGAAGADELSVAVGASVGGIGSKVSVDLPYGGLQVAAAGNGFIAPTLNNFQLSNGNIALSLSLPFLPAAKSIVGSLSAPISQLLFTTVGTVPGSVVANNIKFGASAGQAFDILGKVSIELQLNAIFQKAQAYINAHNPLHINDLNTVLTPSGIQASLTVPGIPLTVPFKLNFPISLSGYYKGQAFMAIHATSMSLGQSPWAMGTTINPIMPEFKTAINGILPQALQWKNVLLDVTLGGVTLGSFTTFQGLIISPPEVTLWSPIKVDQFKLHLVPLGMDFTASFVNRGPMQVDVGSVDVMIKQGSTDVIEIQNLGGPIHLYNGNQNGGNNAIPLNGSLKFNFLEFFKIIFALLNPADNFQFVFSMKTSSGQPMPWLQDALNDVPAVIFKNLLPILGKALQNIQFGLGGSDPSLPAPSPTSAPTSAPSLAPTAAVPAPTSVPPPGTNGTIF</sequence>
<comment type="caution">
    <text evidence="2">The sequence shown here is derived from an EMBL/GenBank/DDBJ whole genome shotgun (WGS) entry which is preliminary data.</text>
</comment>
<feature type="compositionally biased region" description="Low complexity" evidence="1">
    <location>
        <begin position="2093"/>
        <end position="2110"/>
    </location>
</feature>
<reference evidence="2" key="1">
    <citation type="submission" date="2021-07" db="EMBL/GenBank/DDBJ databases">
        <title>Draft genome of Mortierella alpina, strain LL118, isolated from an aspen leaf litter sample.</title>
        <authorList>
            <person name="Yang S."/>
            <person name="Vinatzer B.A."/>
        </authorList>
    </citation>
    <scope>NUCLEOTIDE SEQUENCE</scope>
    <source>
        <strain evidence="2">LL118</strain>
    </source>
</reference>
<name>A0A9P8D0R1_MORAP</name>
<organism evidence="2 3">
    <name type="scientific">Mortierella alpina</name>
    <name type="common">Oleaginous fungus</name>
    <name type="synonym">Mortierella renispora</name>
    <dbReference type="NCBI Taxonomy" id="64518"/>
    <lineage>
        <taxon>Eukaryota</taxon>
        <taxon>Fungi</taxon>
        <taxon>Fungi incertae sedis</taxon>
        <taxon>Mucoromycota</taxon>
        <taxon>Mortierellomycotina</taxon>
        <taxon>Mortierellomycetes</taxon>
        <taxon>Mortierellales</taxon>
        <taxon>Mortierellaceae</taxon>
        <taxon>Mortierella</taxon>
    </lineage>
</organism>
<dbReference type="EMBL" id="JAIFTL010000028">
    <property type="protein sequence ID" value="KAG9325986.1"/>
    <property type="molecule type" value="Genomic_DNA"/>
</dbReference>
<gene>
    <name evidence="2" type="ORF">KVV02_008418</name>
</gene>
<proteinExistence type="predicted"/>
<protein>
    <submittedName>
        <fullName evidence="2">Uncharacterized protein</fullName>
    </submittedName>
</protein>
<dbReference type="GO" id="GO:0000329">
    <property type="term" value="C:fungal-type vacuole membrane"/>
    <property type="evidence" value="ECO:0007669"/>
    <property type="project" value="InterPro"/>
</dbReference>
<accession>A0A9P8D0R1</accession>
<evidence type="ECO:0000256" key="1">
    <source>
        <dbReference type="SAM" id="MobiDB-lite"/>
    </source>
</evidence>
<dbReference type="Proteomes" id="UP000717515">
    <property type="component" value="Unassembled WGS sequence"/>
</dbReference>
<dbReference type="PANTHER" id="PTHR35895:SF1">
    <property type="entry name" value="LIPID-BINDING SERUM GLYCOPROTEIN C-TERMINAL DOMAIN-CONTAINING PROTEIN"/>
    <property type="match status" value="1"/>
</dbReference>
<dbReference type="InterPro" id="IPR046368">
    <property type="entry name" value="Tag1"/>
</dbReference>
<dbReference type="PROSITE" id="PS51318">
    <property type="entry name" value="TAT"/>
    <property type="match status" value="1"/>
</dbReference>
<evidence type="ECO:0000313" key="3">
    <source>
        <dbReference type="Proteomes" id="UP000717515"/>
    </source>
</evidence>
<evidence type="ECO:0000313" key="2">
    <source>
        <dbReference type="EMBL" id="KAG9325986.1"/>
    </source>
</evidence>
<feature type="region of interest" description="Disordered" evidence="1">
    <location>
        <begin position="2083"/>
        <end position="2123"/>
    </location>
</feature>
<dbReference type="InterPro" id="IPR006311">
    <property type="entry name" value="TAT_signal"/>
</dbReference>
<dbReference type="PANTHER" id="PTHR35895">
    <property type="entry name" value="CHROMOSOME 16, WHOLE GENOME SHOTGUN SEQUENCE"/>
    <property type="match status" value="1"/>
</dbReference>